<dbReference type="RefSeq" id="WP_153832573.1">
    <property type="nucleotide sequence ID" value="NZ_WJQR01000004.1"/>
</dbReference>
<organism evidence="2 4">
    <name type="scientific">Fundicoccus ignavus</name>
    <dbReference type="NCBI Taxonomy" id="2664442"/>
    <lineage>
        <taxon>Bacteria</taxon>
        <taxon>Bacillati</taxon>
        <taxon>Bacillota</taxon>
        <taxon>Bacilli</taxon>
        <taxon>Lactobacillales</taxon>
        <taxon>Aerococcaceae</taxon>
        <taxon>Fundicoccus</taxon>
    </lineage>
</organism>
<dbReference type="EMBL" id="WJQR01000004">
    <property type="protein sequence ID" value="MRI81440.1"/>
    <property type="molecule type" value="Genomic_DNA"/>
</dbReference>
<comment type="caution">
    <text evidence="2">The sequence shown here is derived from an EMBL/GenBank/DDBJ whole genome shotgun (WGS) entry which is preliminary data.</text>
</comment>
<gene>
    <name evidence="3" type="ORF">GF867_07985</name>
    <name evidence="2" type="ORF">GIY09_05980</name>
    <name evidence="1" type="ORF">GIY11_05355</name>
</gene>
<dbReference type="Proteomes" id="UP000430975">
    <property type="component" value="Unassembled WGS sequence"/>
</dbReference>
<dbReference type="EMBL" id="WJQS01000004">
    <property type="protein sequence ID" value="MRI85425.1"/>
    <property type="molecule type" value="Genomic_DNA"/>
</dbReference>
<evidence type="ECO:0000313" key="2">
    <source>
        <dbReference type="EMBL" id="MRI85425.1"/>
    </source>
</evidence>
<evidence type="ECO:0000313" key="6">
    <source>
        <dbReference type="Proteomes" id="UP000469870"/>
    </source>
</evidence>
<reference evidence="4 6" key="2">
    <citation type="submission" date="2019-11" db="EMBL/GenBank/DDBJ databases">
        <title>Characterisation of Fundicoccus ignavus gen. nov. sp. nov., a novel genus of the family Aerococcaceae isolated from bulk tank milk.</title>
        <authorList>
            <person name="Siebert A."/>
            <person name="Huptas C."/>
            <person name="Wenning M."/>
            <person name="Scherer S."/>
            <person name="Doll E.V."/>
        </authorList>
    </citation>
    <scope>NUCLEOTIDE SEQUENCE [LARGE SCALE GENOMIC DNA]</scope>
    <source>
        <strain evidence="1 6">DSM 109653</strain>
        <strain evidence="2 4">WS4759</strain>
    </source>
</reference>
<dbReference type="AlphaFoldDB" id="A0A6I2GPP4"/>
<reference evidence="3 5" key="1">
    <citation type="submission" date="2019-11" db="EMBL/GenBank/DDBJ databases">
        <title>Characterisation of Fundicoccus ignavus gen. nov. sp. nov., a novel genus of the family Aerococcaceae from bulk tank milk.</title>
        <authorList>
            <person name="Siebert A."/>
            <person name="Huptas C."/>
            <person name="Wenning M."/>
            <person name="Scherer S."/>
            <person name="Doll E.V."/>
        </authorList>
    </citation>
    <scope>NUCLEOTIDE SEQUENCE [LARGE SCALE GENOMIC DNA]</scope>
    <source>
        <strain evidence="3 5">DSM 109652</strain>
    </source>
</reference>
<name>A0A6I2GPP4_9LACT</name>
<evidence type="ECO:0000313" key="5">
    <source>
        <dbReference type="Proteomes" id="UP000440066"/>
    </source>
</evidence>
<evidence type="ECO:0000313" key="4">
    <source>
        <dbReference type="Proteomes" id="UP000430975"/>
    </source>
</evidence>
<sequence>MKIIDEQDKAKRILKELAGYYFDNGICNFDINVEFNSKALTITIAGDIEEEPKSFKSLMKDLSLPRQIDIDEYYNALLGSHTHYHDDYSLLGEAIDEVEGKFEGQRLTIKLVRKQ</sequence>
<proteinExistence type="predicted"/>
<dbReference type="Proteomes" id="UP000469870">
    <property type="component" value="Unassembled WGS sequence"/>
</dbReference>
<evidence type="ECO:0000313" key="1">
    <source>
        <dbReference type="EMBL" id="MRI81440.1"/>
    </source>
</evidence>
<accession>A0A6I2GPP4</accession>
<keyword evidence="4" id="KW-1185">Reference proteome</keyword>
<evidence type="ECO:0000313" key="3">
    <source>
        <dbReference type="EMBL" id="MRJ47502.1"/>
    </source>
</evidence>
<dbReference type="EMBL" id="WJQT01000010">
    <property type="protein sequence ID" value="MRJ47502.1"/>
    <property type="molecule type" value="Genomic_DNA"/>
</dbReference>
<dbReference type="Proteomes" id="UP000440066">
    <property type="component" value="Unassembled WGS sequence"/>
</dbReference>
<protein>
    <submittedName>
        <fullName evidence="2">Uncharacterized protein</fullName>
    </submittedName>
</protein>